<feature type="domain" description="RING-type" evidence="18">
    <location>
        <begin position="202"/>
        <end position="243"/>
    </location>
</feature>
<evidence type="ECO:0000256" key="3">
    <source>
        <dbReference type="ARBA" id="ARBA00004496"/>
    </source>
</evidence>
<dbReference type="GO" id="GO:0000976">
    <property type="term" value="F:transcription cis-regulatory region binding"/>
    <property type="evidence" value="ECO:0007669"/>
    <property type="project" value="TreeGrafter"/>
</dbReference>
<comment type="catalytic activity">
    <reaction evidence="1">
        <text>S-ubiquitinyl-[E2 ubiquitin-conjugating enzyme]-L-cysteine + [acceptor protein]-L-lysine = [E2 ubiquitin-conjugating enzyme]-L-cysteine + N(6)-ubiquitinyl-[acceptor protein]-L-lysine.</text>
        <dbReference type="EC" id="2.3.2.27"/>
    </reaction>
</comment>
<dbReference type="EMBL" id="KK853247">
    <property type="protein sequence ID" value="KDR09385.1"/>
    <property type="molecule type" value="Genomic_DNA"/>
</dbReference>
<name>A0A067QK15_ZOONE</name>
<dbReference type="FunCoup" id="A0A067QK15">
    <property type="interactions" value="453"/>
</dbReference>
<proteinExistence type="inferred from homology"/>
<evidence type="ECO:0000256" key="17">
    <source>
        <dbReference type="SAM" id="MobiDB-lite"/>
    </source>
</evidence>
<evidence type="ECO:0000256" key="4">
    <source>
        <dbReference type="ARBA" id="ARBA00004906"/>
    </source>
</evidence>
<dbReference type="InterPro" id="IPR013083">
    <property type="entry name" value="Znf_RING/FYVE/PHD"/>
</dbReference>
<protein>
    <recommendedName>
        <fullName evidence="14">E3 ubiquitin-protein ligase RNF10</fullName>
        <ecNumber evidence="6">2.3.2.27</ecNumber>
    </recommendedName>
    <alternativeName>
        <fullName evidence="15">RING finger protein 10</fullName>
    </alternativeName>
</protein>
<evidence type="ECO:0000256" key="8">
    <source>
        <dbReference type="ARBA" id="ARBA00022679"/>
    </source>
</evidence>
<evidence type="ECO:0000256" key="5">
    <source>
        <dbReference type="ARBA" id="ARBA00008117"/>
    </source>
</evidence>
<keyword evidence="7" id="KW-0963">Cytoplasm</keyword>
<feature type="compositionally biased region" description="Basic and acidic residues" evidence="17">
    <location>
        <begin position="1"/>
        <end position="11"/>
    </location>
</feature>
<keyword evidence="8" id="KW-0808">Transferase</keyword>
<dbReference type="InParanoid" id="A0A067QK15"/>
<dbReference type="eggNOG" id="KOG2164">
    <property type="taxonomic scope" value="Eukaryota"/>
</dbReference>
<evidence type="ECO:0000256" key="7">
    <source>
        <dbReference type="ARBA" id="ARBA00022490"/>
    </source>
</evidence>
<reference evidence="19 20" key="1">
    <citation type="journal article" date="2014" name="Nat. Commun.">
        <title>Molecular traces of alternative social organization in a termite genome.</title>
        <authorList>
            <person name="Terrapon N."/>
            <person name="Li C."/>
            <person name="Robertson H.M."/>
            <person name="Ji L."/>
            <person name="Meng X."/>
            <person name="Booth W."/>
            <person name="Chen Z."/>
            <person name="Childers C.P."/>
            <person name="Glastad K.M."/>
            <person name="Gokhale K."/>
            <person name="Gowin J."/>
            <person name="Gronenberg W."/>
            <person name="Hermansen R.A."/>
            <person name="Hu H."/>
            <person name="Hunt B.G."/>
            <person name="Huylmans A.K."/>
            <person name="Khalil S.M."/>
            <person name="Mitchell R.D."/>
            <person name="Munoz-Torres M.C."/>
            <person name="Mustard J.A."/>
            <person name="Pan H."/>
            <person name="Reese J.T."/>
            <person name="Scharf M.E."/>
            <person name="Sun F."/>
            <person name="Vogel H."/>
            <person name="Xiao J."/>
            <person name="Yang W."/>
            <person name="Yang Z."/>
            <person name="Yang Z."/>
            <person name="Zhou J."/>
            <person name="Zhu J."/>
            <person name="Brent C.S."/>
            <person name="Elsik C.G."/>
            <person name="Goodisman M.A."/>
            <person name="Liberles D.A."/>
            <person name="Roe R.M."/>
            <person name="Vargo E.L."/>
            <person name="Vilcinskas A."/>
            <person name="Wang J."/>
            <person name="Bornberg-Bauer E."/>
            <person name="Korb J."/>
            <person name="Zhang G."/>
            <person name="Liebig J."/>
        </authorList>
    </citation>
    <scope>NUCLEOTIDE SEQUENCE [LARGE SCALE GENOMIC DNA]</scope>
    <source>
        <tissue evidence="19">Whole organism</tissue>
    </source>
</reference>
<accession>A0A067QK15</accession>
<evidence type="ECO:0000313" key="19">
    <source>
        <dbReference type="EMBL" id="KDR09385.1"/>
    </source>
</evidence>
<comment type="subcellular location">
    <subcellularLocation>
        <location evidence="3">Cytoplasm</location>
    </subcellularLocation>
    <subcellularLocation>
        <location evidence="2">Nucleus</location>
    </subcellularLocation>
</comment>
<dbReference type="CDD" id="cd16536">
    <property type="entry name" value="RING-HC_RNF10"/>
    <property type="match status" value="1"/>
</dbReference>
<comment type="similarity">
    <text evidence="5">Belongs to the RNF10 family.</text>
</comment>
<dbReference type="PROSITE" id="PS00518">
    <property type="entry name" value="ZF_RING_1"/>
    <property type="match status" value="1"/>
</dbReference>
<evidence type="ECO:0000256" key="15">
    <source>
        <dbReference type="ARBA" id="ARBA00035390"/>
    </source>
</evidence>
<evidence type="ECO:0000256" key="11">
    <source>
        <dbReference type="ARBA" id="ARBA00022786"/>
    </source>
</evidence>
<evidence type="ECO:0000256" key="9">
    <source>
        <dbReference type="ARBA" id="ARBA00022723"/>
    </source>
</evidence>
<keyword evidence="10 16" id="KW-0863">Zinc-finger</keyword>
<dbReference type="InterPro" id="IPR001841">
    <property type="entry name" value="Znf_RING"/>
</dbReference>
<keyword evidence="12" id="KW-0862">Zinc</keyword>
<dbReference type="InterPro" id="IPR018957">
    <property type="entry name" value="Znf_C3HC4_RING-type"/>
</dbReference>
<dbReference type="STRING" id="136037.A0A067QK15"/>
<keyword evidence="13" id="KW-0539">Nucleus</keyword>
<keyword evidence="20" id="KW-1185">Reference proteome</keyword>
<evidence type="ECO:0000259" key="18">
    <source>
        <dbReference type="PROSITE" id="PS50089"/>
    </source>
</evidence>
<evidence type="ECO:0000256" key="1">
    <source>
        <dbReference type="ARBA" id="ARBA00000900"/>
    </source>
</evidence>
<dbReference type="PANTHER" id="PTHR12983:SF9">
    <property type="entry name" value="E3 UBIQUITIN-PROTEIN LIGASE RNF10"/>
    <property type="match status" value="1"/>
</dbReference>
<gene>
    <name evidence="19" type="ORF">L798_00953</name>
</gene>
<evidence type="ECO:0000256" key="12">
    <source>
        <dbReference type="ARBA" id="ARBA00022833"/>
    </source>
</evidence>
<dbReference type="GO" id="GO:0005737">
    <property type="term" value="C:cytoplasm"/>
    <property type="evidence" value="ECO:0007669"/>
    <property type="project" value="UniProtKB-SubCell"/>
</dbReference>
<evidence type="ECO:0000256" key="14">
    <source>
        <dbReference type="ARBA" id="ARBA00035131"/>
    </source>
</evidence>
<evidence type="ECO:0000256" key="13">
    <source>
        <dbReference type="ARBA" id="ARBA00023242"/>
    </source>
</evidence>
<evidence type="ECO:0000256" key="2">
    <source>
        <dbReference type="ARBA" id="ARBA00004123"/>
    </source>
</evidence>
<feature type="compositionally biased region" description="Polar residues" evidence="17">
    <location>
        <begin position="49"/>
        <end position="67"/>
    </location>
</feature>
<dbReference type="SMART" id="SM00184">
    <property type="entry name" value="RING"/>
    <property type="match status" value="1"/>
</dbReference>
<evidence type="ECO:0000256" key="6">
    <source>
        <dbReference type="ARBA" id="ARBA00012483"/>
    </source>
</evidence>
<dbReference type="Gene3D" id="3.30.40.10">
    <property type="entry name" value="Zinc/RING finger domain, C3HC4 (zinc finger)"/>
    <property type="match status" value="1"/>
</dbReference>
<dbReference type="GO" id="GO:0005634">
    <property type="term" value="C:nucleus"/>
    <property type="evidence" value="ECO:0007669"/>
    <property type="project" value="UniProtKB-SubCell"/>
</dbReference>
<dbReference type="Pfam" id="PF00097">
    <property type="entry name" value="zf-C3HC4"/>
    <property type="match status" value="1"/>
</dbReference>
<dbReference type="GO" id="GO:0061630">
    <property type="term" value="F:ubiquitin protein ligase activity"/>
    <property type="evidence" value="ECO:0007669"/>
    <property type="project" value="UniProtKB-EC"/>
</dbReference>
<evidence type="ECO:0000256" key="16">
    <source>
        <dbReference type="PROSITE-ProRule" id="PRU00175"/>
    </source>
</evidence>
<dbReference type="AlphaFoldDB" id="A0A067QK15"/>
<sequence>MLEDYTMEKKPSGRSAQAPGKANGTELKKSQDAVNSKLFPRAVRRREPNGSSSTKFDPNRKTVLQKSKSFDKRPRPRGQYYNCGKENTKVVPDEIGSVFVPGNKKQNLNHLLNFHYAPREGVVPGSGHWHSFPSGVGRHGSARWLTSTHKHKYNKEQFLQANCQFVVKADGNYTPYTSNPDVLVNWDFIEQIRFQSSEMLSCPICLYPPVAAKMTRCGHIYCWPCMLHYLALSDKTWRKCPICYEAVHKQDLRSVIAVPHMQLSVGEEVTMRLMKRERGSLVALPVDQCGIRPIDQLLSVSETVVDTVHSKLLVATPQEVMSIVNHERNELQKQLSEEENCPETCFIEQAINLLSERHAALSKEILTVQTENDKPELNVQKSSAESKPDVVYNSAFDDDYAALDNSPILTSLPSDENQSLMALEQNASCNEPSCLKLSGENTDRCRYESVSSEGMSSDDGNTAFRVEDLEIPTNLQVHTRQSEVQPVKHFYFYQAEDGQHIYLHALNVRMLQHYYGSLEHCPPTLTGCIIEKESGSMTEELRRRLRYLQHLPITCQFEVAEIQLKPPIVSKETIDHFQDQLEVRRQRRQRRARDERRREKKIIEEENRRWGRYPTPHIRIESQHHFPQCGIDCDSAVTNFSASVQSSMANIPTPSHESISSATVEAENLSLESQMYEEVHVLPKVGSPDLPGMSFARV</sequence>
<dbReference type="SUPFAM" id="SSF57850">
    <property type="entry name" value="RING/U-box"/>
    <property type="match status" value="1"/>
</dbReference>
<dbReference type="OMA" id="QELWPTI"/>
<evidence type="ECO:0000256" key="10">
    <source>
        <dbReference type="ARBA" id="ARBA00022771"/>
    </source>
</evidence>
<dbReference type="PANTHER" id="PTHR12983">
    <property type="entry name" value="RING FINGER 10 FAMILY MEMBER"/>
    <property type="match status" value="1"/>
</dbReference>
<dbReference type="Proteomes" id="UP000027135">
    <property type="component" value="Unassembled WGS sequence"/>
</dbReference>
<keyword evidence="11" id="KW-0833">Ubl conjugation pathway</keyword>
<comment type="pathway">
    <text evidence="4">Protein modification; protein ubiquitination.</text>
</comment>
<dbReference type="InterPro" id="IPR039739">
    <property type="entry name" value="MAG2/RNF10"/>
</dbReference>
<dbReference type="FunFam" id="3.30.40.10:FF:000112">
    <property type="entry name" value="RING finger protein 10"/>
    <property type="match status" value="1"/>
</dbReference>
<dbReference type="GO" id="GO:0008270">
    <property type="term" value="F:zinc ion binding"/>
    <property type="evidence" value="ECO:0007669"/>
    <property type="project" value="UniProtKB-KW"/>
</dbReference>
<feature type="region of interest" description="Disordered" evidence="17">
    <location>
        <begin position="1"/>
        <end position="79"/>
    </location>
</feature>
<evidence type="ECO:0000313" key="20">
    <source>
        <dbReference type="Proteomes" id="UP000027135"/>
    </source>
</evidence>
<dbReference type="InterPro" id="IPR017907">
    <property type="entry name" value="Znf_RING_CS"/>
</dbReference>
<dbReference type="PROSITE" id="PS50089">
    <property type="entry name" value="ZF_RING_2"/>
    <property type="match status" value="1"/>
</dbReference>
<dbReference type="EC" id="2.3.2.27" evidence="6"/>
<organism evidence="19 20">
    <name type="scientific">Zootermopsis nevadensis</name>
    <name type="common">Dampwood termite</name>
    <dbReference type="NCBI Taxonomy" id="136037"/>
    <lineage>
        <taxon>Eukaryota</taxon>
        <taxon>Metazoa</taxon>
        <taxon>Ecdysozoa</taxon>
        <taxon>Arthropoda</taxon>
        <taxon>Hexapoda</taxon>
        <taxon>Insecta</taxon>
        <taxon>Pterygota</taxon>
        <taxon>Neoptera</taxon>
        <taxon>Polyneoptera</taxon>
        <taxon>Dictyoptera</taxon>
        <taxon>Blattodea</taxon>
        <taxon>Blattoidea</taxon>
        <taxon>Termitoidae</taxon>
        <taxon>Termopsidae</taxon>
        <taxon>Zootermopsis</taxon>
    </lineage>
</organism>
<dbReference type="GO" id="GO:0045944">
    <property type="term" value="P:positive regulation of transcription by RNA polymerase II"/>
    <property type="evidence" value="ECO:0007669"/>
    <property type="project" value="TreeGrafter"/>
</dbReference>
<keyword evidence="9" id="KW-0479">Metal-binding</keyword>